<reference evidence="2" key="1">
    <citation type="submission" date="2019-08" db="EMBL/GenBank/DDBJ databases">
        <authorList>
            <person name="Kucharzyk K."/>
            <person name="Murdoch R.W."/>
            <person name="Higgins S."/>
            <person name="Loffler F."/>
        </authorList>
    </citation>
    <scope>NUCLEOTIDE SEQUENCE</scope>
</reference>
<feature type="compositionally biased region" description="Basic and acidic residues" evidence="1">
    <location>
        <begin position="58"/>
        <end position="73"/>
    </location>
</feature>
<dbReference type="AlphaFoldDB" id="A0A645E4N3"/>
<sequence length="215" mass="24707">MTRRSIERKIRKQRRDEDETHLRKIAGVAHQQEHCGKRCQRNDRDAAKQTVHTIRTVGEVDRDPEHKCGHQQEDPAGQHQRPAKERETVGFVKRKIGCGCAEADREIEQAFFQFAPGSGTAIVQIAGEHLQKEQRTVDYIFPAERNKHKEHQHTANAEDQPRPARLTLGNFTVDGVFSTLILGQARDADFDREKGEHKRDKDADKRPGKIVRNRK</sequence>
<proteinExistence type="predicted"/>
<accession>A0A645E4N3</accession>
<feature type="region of interest" description="Disordered" evidence="1">
    <location>
        <begin position="1"/>
        <end position="87"/>
    </location>
</feature>
<evidence type="ECO:0000256" key="1">
    <source>
        <dbReference type="SAM" id="MobiDB-lite"/>
    </source>
</evidence>
<evidence type="ECO:0000313" key="2">
    <source>
        <dbReference type="EMBL" id="MPM96348.1"/>
    </source>
</evidence>
<feature type="compositionally biased region" description="Basic and acidic residues" evidence="1">
    <location>
        <begin position="188"/>
        <end position="207"/>
    </location>
</feature>
<feature type="region of interest" description="Disordered" evidence="1">
    <location>
        <begin position="188"/>
        <end position="215"/>
    </location>
</feature>
<comment type="caution">
    <text evidence="2">The sequence shown here is derived from an EMBL/GenBank/DDBJ whole genome shotgun (WGS) entry which is preliminary data.</text>
</comment>
<organism evidence="2">
    <name type="scientific">bioreactor metagenome</name>
    <dbReference type="NCBI Taxonomy" id="1076179"/>
    <lineage>
        <taxon>unclassified sequences</taxon>
        <taxon>metagenomes</taxon>
        <taxon>ecological metagenomes</taxon>
    </lineage>
</organism>
<gene>
    <name evidence="2" type="ORF">SDC9_143508</name>
</gene>
<feature type="compositionally biased region" description="Basic and acidic residues" evidence="1">
    <location>
        <begin position="31"/>
        <end position="47"/>
    </location>
</feature>
<name>A0A645E4N3_9ZZZZ</name>
<feature type="compositionally biased region" description="Basic and acidic residues" evidence="1">
    <location>
        <begin position="1"/>
        <end position="22"/>
    </location>
</feature>
<dbReference type="EMBL" id="VSSQ01042736">
    <property type="protein sequence ID" value="MPM96348.1"/>
    <property type="molecule type" value="Genomic_DNA"/>
</dbReference>
<protein>
    <submittedName>
        <fullName evidence="2">Uncharacterized protein</fullName>
    </submittedName>
</protein>